<comment type="catalytic activity">
    <reaction evidence="11">
        <text>[GlcNAc-(1-&gt;4)-Mur2Ac(oyl-L-Ala-gamma-D-Glu-L-Lys-D-Ala-D-Ala)](n)-di-trans,octa-cis-undecaprenyl diphosphate + beta-D-GlcNAc-(1-&gt;4)-Mur2Ac(oyl-L-Ala-gamma-D-Glu-L-Lys-D-Ala-D-Ala)-di-trans,octa-cis-undecaprenyl diphosphate = [GlcNAc-(1-&gt;4)-Mur2Ac(oyl-L-Ala-gamma-D-Glu-L-Lys-D-Ala-D-Ala)](n+1)-di-trans,octa-cis-undecaprenyl diphosphate + di-trans,octa-cis-undecaprenyl diphosphate + H(+)</text>
        <dbReference type="Rhea" id="RHEA:23708"/>
        <dbReference type="Rhea" id="RHEA-COMP:9602"/>
        <dbReference type="Rhea" id="RHEA-COMP:9603"/>
        <dbReference type="ChEBI" id="CHEBI:15378"/>
        <dbReference type="ChEBI" id="CHEBI:58405"/>
        <dbReference type="ChEBI" id="CHEBI:60033"/>
        <dbReference type="ChEBI" id="CHEBI:78435"/>
        <dbReference type="EC" id="2.4.99.28"/>
    </reaction>
</comment>
<comment type="pathway">
    <text evidence="1">Cell wall biogenesis; peptidoglycan biosynthesis.</text>
</comment>
<evidence type="ECO:0000259" key="14">
    <source>
        <dbReference type="Pfam" id="PF00912"/>
    </source>
</evidence>
<dbReference type="Pfam" id="PF06832">
    <property type="entry name" value="BiPBP_C"/>
    <property type="match status" value="1"/>
</dbReference>
<feature type="domain" description="Glycosyl transferase family 51" evidence="14">
    <location>
        <begin position="77"/>
        <end position="238"/>
    </location>
</feature>
<comment type="similarity">
    <text evidence="2">In the C-terminal section; belongs to the transpeptidase family.</text>
</comment>
<evidence type="ECO:0000256" key="2">
    <source>
        <dbReference type="ARBA" id="ARBA00007090"/>
    </source>
</evidence>
<keyword evidence="5" id="KW-0645">Protease</keyword>
<keyword evidence="4" id="KW-0121">Carboxypeptidase</keyword>
<dbReference type="Proteomes" id="UP000800984">
    <property type="component" value="Unassembled WGS sequence"/>
</dbReference>
<evidence type="ECO:0000256" key="6">
    <source>
        <dbReference type="ARBA" id="ARBA00022676"/>
    </source>
</evidence>
<dbReference type="RefSeq" id="WP_166078043.1">
    <property type="nucleotide sequence ID" value="NZ_JAAJBT010000009.1"/>
</dbReference>
<evidence type="ECO:0000256" key="12">
    <source>
        <dbReference type="SAM" id="Phobius"/>
    </source>
</evidence>
<keyword evidence="12" id="KW-0472">Membrane</keyword>
<keyword evidence="17" id="KW-1185">Reference proteome</keyword>
<evidence type="ECO:0000256" key="3">
    <source>
        <dbReference type="ARBA" id="ARBA00007739"/>
    </source>
</evidence>
<dbReference type="EMBL" id="JAAJBT010000009">
    <property type="protein sequence ID" value="NHM02903.1"/>
    <property type="molecule type" value="Genomic_DNA"/>
</dbReference>
<dbReference type="InterPro" id="IPR012338">
    <property type="entry name" value="Beta-lactam/transpept-like"/>
</dbReference>
<dbReference type="InterPro" id="IPR050396">
    <property type="entry name" value="Glycosyltr_51/Transpeptidase"/>
</dbReference>
<protein>
    <recommendedName>
        <fullName evidence="10">peptidoglycan glycosyltransferase</fullName>
        <ecNumber evidence="10">2.4.99.28</ecNumber>
    </recommendedName>
</protein>
<dbReference type="Pfam" id="PF00912">
    <property type="entry name" value="Transgly"/>
    <property type="match status" value="1"/>
</dbReference>
<sequence length="799" mass="91687">MKLKYKLVKTIFLKLYSKIKQKILNHKKKSIVSLVLLVLYYFSLPFQLFENRYSTVIESAEGQLLGAKIASDGQWRFPENDTISEKFKKCIVAFEDQHFYQHFGFNPVSIVHAIQENRKAGRVVRGGSTLTQQVIRLHRNGKKRSYFEKALELILATRLEFRHSKDKILQLYASHAPYGSNVVGIEMASWKYFGLQPHQLSWAETATLAVLPNAPSLIYPGKNQEKLLKKRNRLLKKLFAENVIDKETYELSLQETLPQKPFELPKIAPHLVEKVAKEHRGEKVKTTIQASLQQRTNEIVNQYYQVYKQNQVYNMAVIVIDVKTNNIISYVGNTPTEKQHQKDVDIIEAPRSTGSILKPYLYASMLDDGDLLPETLVADVPTQISGYTPQNFNLTYDGAVPASRALARSLNIPSVLMLQEYSVNKFYEQLQKLKLRNINRPPSNYGLSLILGGAESNLWDITKAYAYMSRTNSYYALSRGKYRKEEMAQLNYEFENKIDFGSESAQKPIFGAAPIWQTFNAMKEVNRPQGDEAWRFYDSSLEIAWKTGTSFGSRDAWAVGVTKDYVVGVWVGNATGEGRPLLTGVDTAAPVLFDVFQFLPRSKWFEEPHKDLEEVMVCEKSGHLATEFCPSKKQFIAKRAKKTTACPYHKMVHLDQTLRFRVNSSCELVDKIVSKPWFVLPPVMEWYYKSKNVDYLNLPPFREDCVNAQQDKFMDFIYPKANTKVILAKDFNGKVQPAIFKVALSNSSAELFWYVDQKYLGTTKMFHEMPVFATNGFHIITVVDSNGNEIRRKVEFESE</sequence>
<evidence type="ECO:0000256" key="1">
    <source>
        <dbReference type="ARBA" id="ARBA00004752"/>
    </source>
</evidence>
<feature type="domain" description="Penicillin-binding protein transpeptidase" evidence="13">
    <location>
        <begin position="315"/>
        <end position="563"/>
    </location>
</feature>
<evidence type="ECO:0000256" key="11">
    <source>
        <dbReference type="ARBA" id="ARBA00049902"/>
    </source>
</evidence>
<dbReference type="InterPro" id="IPR009647">
    <property type="entry name" value="PBP_C"/>
</dbReference>
<evidence type="ECO:0000256" key="5">
    <source>
        <dbReference type="ARBA" id="ARBA00022670"/>
    </source>
</evidence>
<proteinExistence type="inferred from homology"/>
<keyword evidence="9" id="KW-0511">Multifunctional enzyme</keyword>
<evidence type="ECO:0000259" key="15">
    <source>
        <dbReference type="Pfam" id="PF06832"/>
    </source>
</evidence>
<dbReference type="InterPro" id="IPR001264">
    <property type="entry name" value="Glyco_trans_51"/>
</dbReference>
<dbReference type="EC" id="2.4.99.28" evidence="10"/>
<evidence type="ECO:0000256" key="4">
    <source>
        <dbReference type="ARBA" id="ARBA00022645"/>
    </source>
</evidence>
<evidence type="ECO:0000313" key="17">
    <source>
        <dbReference type="Proteomes" id="UP000800984"/>
    </source>
</evidence>
<evidence type="ECO:0000259" key="13">
    <source>
        <dbReference type="Pfam" id="PF00905"/>
    </source>
</evidence>
<keyword evidence="6" id="KW-0328">Glycosyltransferase</keyword>
<dbReference type="InterPro" id="IPR011815">
    <property type="entry name" value="PBP_1c"/>
</dbReference>
<keyword evidence="12" id="KW-0812">Transmembrane</keyword>
<keyword evidence="7" id="KW-0808">Transferase</keyword>
<dbReference type="InterPro" id="IPR023346">
    <property type="entry name" value="Lysozyme-like_dom_sf"/>
</dbReference>
<name>A0ABX0I6U5_9FLAO</name>
<keyword evidence="8" id="KW-0378">Hydrolase</keyword>
<accession>A0ABX0I6U5</accession>
<dbReference type="SUPFAM" id="SSF56601">
    <property type="entry name" value="beta-lactamase/transpeptidase-like"/>
    <property type="match status" value="1"/>
</dbReference>
<dbReference type="PANTHER" id="PTHR32282">
    <property type="entry name" value="BINDING PROTEIN TRANSPEPTIDASE, PUTATIVE-RELATED"/>
    <property type="match status" value="1"/>
</dbReference>
<feature type="transmembrane region" description="Helical" evidence="12">
    <location>
        <begin position="30"/>
        <end position="49"/>
    </location>
</feature>
<dbReference type="Gene3D" id="3.40.710.10">
    <property type="entry name" value="DD-peptidase/beta-lactamase superfamily"/>
    <property type="match status" value="1"/>
</dbReference>
<dbReference type="InterPro" id="IPR036950">
    <property type="entry name" value="PBP_transglycosylase"/>
</dbReference>
<dbReference type="Pfam" id="PF00905">
    <property type="entry name" value="Transpeptidase"/>
    <property type="match status" value="1"/>
</dbReference>
<dbReference type="PANTHER" id="PTHR32282:SF15">
    <property type="entry name" value="PENICILLIN-BINDING PROTEIN 1C"/>
    <property type="match status" value="1"/>
</dbReference>
<evidence type="ECO:0000256" key="7">
    <source>
        <dbReference type="ARBA" id="ARBA00022679"/>
    </source>
</evidence>
<comment type="similarity">
    <text evidence="3">In the N-terminal section; belongs to the glycosyltransferase 51 family.</text>
</comment>
<dbReference type="SUPFAM" id="SSF53955">
    <property type="entry name" value="Lysozyme-like"/>
    <property type="match status" value="1"/>
</dbReference>
<organism evidence="16 17">
    <name type="scientific">Flavobacterium difficile</name>
    <dbReference type="NCBI Taxonomy" id="2709659"/>
    <lineage>
        <taxon>Bacteria</taxon>
        <taxon>Pseudomonadati</taxon>
        <taxon>Bacteroidota</taxon>
        <taxon>Flavobacteriia</taxon>
        <taxon>Flavobacteriales</taxon>
        <taxon>Flavobacteriaceae</taxon>
        <taxon>Flavobacterium</taxon>
    </lineage>
</organism>
<evidence type="ECO:0000256" key="10">
    <source>
        <dbReference type="ARBA" id="ARBA00044770"/>
    </source>
</evidence>
<dbReference type="NCBIfam" id="TIGR02073">
    <property type="entry name" value="PBP_1c"/>
    <property type="match status" value="1"/>
</dbReference>
<keyword evidence="12" id="KW-1133">Transmembrane helix</keyword>
<reference evidence="16 17" key="1">
    <citation type="submission" date="2020-02" db="EMBL/GenBank/DDBJ databases">
        <authorList>
            <person name="Chen W.-M."/>
        </authorList>
    </citation>
    <scope>NUCLEOTIDE SEQUENCE [LARGE SCALE GENOMIC DNA]</scope>
    <source>
        <strain evidence="16 17">KDG-16</strain>
    </source>
</reference>
<evidence type="ECO:0000256" key="9">
    <source>
        <dbReference type="ARBA" id="ARBA00023268"/>
    </source>
</evidence>
<evidence type="ECO:0000256" key="8">
    <source>
        <dbReference type="ARBA" id="ARBA00022801"/>
    </source>
</evidence>
<dbReference type="Gene3D" id="1.10.3810.10">
    <property type="entry name" value="Biosynthetic peptidoglycan transglycosylase-like"/>
    <property type="match status" value="1"/>
</dbReference>
<evidence type="ECO:0000313" key="16">
    <source>
        <dbReference type="EMBL" id="NHM02903.1"/>
    </source>
</evidence>
<feature type="domain" description="Penicillin-binding C-terminal" evidence="15">
    <location>
        <begin position="707"/>
        <end position="794"/>
    </location>
</feature>
<comment type="caution">
    <text evidence="16">The sequence shown here is derived from an EMBL/GenBank/DDBJ whole genome shotgun (WGS) entry which is preliminary data.</text>
</comment>
<dbReference type="InterPro" id="IPR001460">
    <property type="entry name" value="PCN-bd_Tpept"/>
</dbReference>
<gene>
    <name evidence="16" type="primary">pbpC</name>
    <name evidence="16" type="ORF">G4D72_12375</name>
</gene>